<dbReference type="EMBL" id="GIBP01004397">
    <property type="protein sequence ID" value="NDV33366.1"/>
    <property type="molecule type" value="Transcribed_RNA"/>
</dbReference>
<feature type="signal peptide" evidence="1">
    <location>
        <begin position="1"/>
        <end position="16"/>
    </location>
</feature>
<feature type="chain" id="PRO_5025648533" evidence="1">
    <location>
        <begin position="17"/>
        <end position="346"/>
    </location>
</feature>
<name>A0A6B2L8R9_9EUKA</name>
<evidence type="ECO:0000313" key="2">
    <source>
        <dbReference type="EMBL" id="NDV33366.1"/>
    </source>
</evidence>
<sequence>MLVVVCSLGVLGDVETGCGADYTRVSQSRKFYYTVANLVSTDLSLVEPPLDLNSELQFEGLLNAYSCLGYFGPIGPYGPLGTLGPIGTNTWNPSYWISGLGYDWSRYSTEVTGLGGPLSAAGPLGASGPLGSAYYDQCPCMGAYAHHLMNGGIFHVLGPTGPLGALGPLGPLGPIGAHGFPRDTKGNYVSSGVTKRTVSVPYDGTVNRQFELFENYDQQHAYSLTNNDCSFMVQGTWSYLDTPKSYAFTSNYDQFVTILVVPTLQMYAFDFTVKVTKPGGTAVSISSSSFSYMDHVVVKVPQMTTFEVKVTSGSIFQLYGEYRIFVVGSTSYVNQYDILGPYQHLL</sequence>
<proteinExistence type="predicted"/>
<reference evidence="2" key="1">
    <citation type="journal article" date="2020" name="J. Eukaryot. Microbiol.">
        <title>De novo Sequencing, Assembly and Annotation of the Transcriptome for the Free-Living Testate Amoeba Arcella intermedia.</title>
        <authorList>
            <person name="Ribeiro G.M."/>
            <person name="Porfirio-Sousa A.L."/>
            <person name="Maurer-Alcala X.X."/>
            <person name="Katz L.A."/>
            <person name="Lahr D.J.G."/>
        </authorList>
    </citation>
    <scope>NUCLEOTIDE SEQUENCE</scope>
</reference>
<evidence type="ECO:0000256" key="1">
    <source>
        <dbReference type="SAM" id="SignalP"/>
    </source>
</evidence>
<dbReference type="AlphaFoldDB" id="A0A6B2L8R9"/>
<keyword evidence="1" id="KW-0732">Signal</keyword>
<protein>
    <submittedName>
        <fullName evidence="2">Uncharacterized protein</fullName>
    </submittedName>
</protein>
<organism evidence="2">
    <name type="scientific">Arcella intermedia</name>
    <dbReference type="NCBI Taxonomy" id="1963864"/>
    <lineage>
        <taxon>Eukaryota</taxon>
        <taxon>Amoebozoa</taxon>
        <taxon>Tubulinea</taxon>
        <taxon>Elardia</taxon>
        <taxon>Arcellinida</taxon>
        <taxon>Sphaerothecina</taxon>
        <taxon>Arcellidae</taxon>
        <taxon>Arcella</taxon>
    </lineage>
</organism>
<accession>A0A6B2L8R9</accession>